<protein>
    <submittedName>
        <fullName evidence="2">Uncharacterized protein</fullName>
    </submittedName>
</protein>
<evidence type="ECO:0000313" key="3">
    <source>
        <dbReference type="Proteomes" id="UP001066276"/>
    </source>
</evidence>
<comment type="caution">
    <text evidence="2">The sequence shown here is derived from an EMBL/GenBank/DDBJ whole genome shotgun (WGS) entry which is preliminary data.</text>
</comment>
<evidence type="ECO:0000313" key="2">
    <source>
        <dbReference type="EMBL" id="KAJ1124448.1"/>
    </source>
</evidence>
<dbReference type="AlphaFoldDB" id="A0AAV7P807"/>
<reference evidence="2" key="1">
    <citation type="journal article" date="2022" name="bioRxiv">
        <title>Sequencing and chromosome-scale assembly of the giantPleurodeles waltlgenome.</title>
        <authorList>
            <person name="Brown T."/>
            <person name="Elewa A."/>
            <person name="Iarovenko S."/>
            <person name="Subramanian E."/>
            <person name="Araus A.J."/>
            <person name="Petzold A."/>
            <person name="Susuki M."/>
            <person name="Suzuki K.-i.T."/>
            <person name="Hayashi T."/>
            <person name="Toyoda A."/>
            <person name="Oliveira C."/>
            <person name="Osipova E."/>
            <person name="Leigh N.D."/>
            <person name="Simon A."/>
            <person name="Yun M.H."/>
        </authorList>
    </citation>
    <scope>NUCLEOTIDE SEQUENCE</scope>
    <source>
        <strain evidence="2">20211129_DDA</strain>
        <tissue evidence="2">Liver</tissue>
    </source>
</reference>
<dbReference type="EMBL" id="JANPWB010000011">
    <property type="protein sequence ID" value="KAJ1124448.1"/>
    <property type="molecule type" value="Genomic_DNA"/>
</dbReference>
<accession>A0AAV7P807</accession>
<proteinExistence type="predicted"/>
<feature type="region of interest" description="Disordered" evidence="1">
    <location>
        <begin position="122"/>
        <end position="204"/>
    </location>
</feature>
<keyword evidence="3" id="KW-1185">Reference proteome</keyword>
<sequence>MDKYKQQLLINGVQGEAYRDTVACVTMVMEKLVAPEQHLLGHQYQVTDAHSNTVSHPMADVNLNWGVTGPKKVVLSTDLHVECLMGNDLETSAWSEMQVEAHAAMLGIPGHIFALTRAQAKKQRGQGNLDPGTMDQVLPKTRGRNSKTFSTIPPSPEDSRFDEEELTPCAEPTPEELQADTAELLGAGGPAKEELSVAQQTYPY</sequence>
<name>A0AAV7P807_PLEWA</name>
<organism evidence="2 3">
    <name type="scientific">Pleurodeles waltl</name>
    <name type="common">Iberian ribbed newt</name>
    <dbReference type="NCBI Taxonomy" id="8319"/>
    <lineage>
        <taxon>Eukaryota</taxon>
        <taxon>Metazoa</taxon>
        <taxon>Chordata</taxon>
        <taxon>Craniata</taxon>
        <taxon>Vertebrata</taxon>
        <taxon>Euteleostomi</taxon>
        <taxon>Amphibia</taxon>
        <taxon>Batrachia</taxon>
        <taxon>Caudata</taxon>
        <taxon>Salamandroidea</taxon>
        <taxon>Salamandridae</taxon>
        <taxon>Pleurodelinae</taxon>
        <taxon>Pleurodeles</taxon>
    </lineage>
</organism>
<gene>
    <name evidence="2" type="ORF">NDU88_002909</name>
</gene>
<dbReference type="Proteomes" id="UP001066276">
    <property type="component" value="Chromosome 7"/>
</dbReference>
<evidence type="ECO:0000256" key="1">
    <source>
        <dbReference type="SAM" id="MobiDB-lite"/>
    </source>
</evidence>